<dbReference type="EMBL" id="JAVHJL010000007">
    <property type="protein sequence ID" value="KAK6500023.1"/>
    <property type="molecule type" value="Genomic_DNA"/>
</dbReference>
<keyword evidence="5" id="KW-1185">Reference proteome</keyword>
<keyword evidence="3" id="KW-0472">Membrane</keyword>
<gene>
    <name evidence="4" type="ORF">TWF481_010382</name>
</gene>
<accession>A0AAV9W2L9</accession>
<evidence type="ECO:0000256" key="3">
    <source>
        <dbReference type="SAM" id="Phobius"/>
    </source>
</evidence>
<keyword evidence="3" id="KW-1133">Transmembrane helix</keyword>
<dbReference type="Proteomes" id="UP001370758">
    <property type="component" value="Unassembled WGS sequence"/>
</dbReference>
<evidence type="ECO:0000313" key="4">
    <source>
        <dbReference type="EMBL" id="KAK6500023.1"/>
    </source>
</evidence>
<feature type="compositionally biased region" description="Polar residues" evidence="2">
    <location>
        <begin position="1"/>
        <end position="13"/>
    </location>
</feature>
<proteinExistence type="predicted"/>
<reference evidence="4 5" key="1">
    <citation type="submission" date="2023-08" db="EMBL/GenBank/DDBJ databases">
        <authorList>
            <person name="Palmer J.M."/>
        </authorList>
    </citation>
    <scope>NUCLEOTIDE SEQUENCE [LARGE SCALE GENOMIC DNA]</scope>
    <source>
        <strain evidence="4 5">TWF481</strain>
    </source>
</reference>
<sequence>MNSAAVELSSNRLQRAIGGRQTPIDLEIYEPKPKPTEPSASSGSREQTELPTDELLSTKYLPTIFPIQVEKSGDETIPTPPATPKDTSRGSFQSTILLGDDSEEYSLEGLPSLFAEYQSSESGSPTIRAKPRTVRPRLPTEMTGPQSPQNTAPPHTAATPPPERGNPLKHNIDLSYEIDDELSLARVSDLELDESSGLPEASMPNFHFSYQTIRFLAEKGDLNVRRNIAQVCQNFHLERGRKDRALSQVGVLNARCDTLEKDKLEFADCLRKSHDTLLVAMKREDIIKGKLKKNRETVQNHSQKIQKYERKLKELQEGQDGAIKKISDELTLVKEENLSLREKLLAAKQALKMADDAHEQELQASDEAQAKIMADSDIKSRNLQRRLKGQRVIHFFLHIILLAPLIFALLSRVLDTPGLREGLQRLHDVFHDQGVVSYPDLGDQEDHPEKVVSSELEFCYWN</sequence>
<keyword evidence="3" id="KW-0812">Transmembrane</keyword>
<feature type="region of interest" description="Disordered" evidence="2">
    <location>
        <begin position="117"/>
        <end position="169"/>
    </location>
</feature>
<comment type="caution">
    <text evidence="4">The sequence shown here is derived from an EMBL/GenBank/DDBJ whole genome shotgun (WGS) entry which is preliminary data.</text>
</comment>
<feature type="transmembrane region" description="Helical" evidence="3">
    <location>
        <begin position="392"/>
        <end position="410"/>
    </location>
</feature>
<evidence type="ECO:0000313" key="5">
    <source>
        <dbReference type="Proteomes" id="UP001370758"/>
    </source>
</evidence>
<feature type="region of interest" description="Disordered" evidence="2">
    <location>
        <begin position="1"/>
        <end position="93"/>
    </location>
</feature>
<organism evidence="4 5">
    <name type="scientific">Arthrobotrys musiformis</name>
    <dbReference type="NCBI Taxonomy" id="47236"/>
    <lineage>
        <taxon>Eukaryota</taxon>
        <taxon>Fungi</taxon>
        <taxon>Dikarya</taxon>
        <taxon>Ascomycota</taxon>
        <taxon>Pezizomycotina</taxon>
        <taxon>Orbiliomycetes</taxon>
        <taxon>Orbiliales</taxon>
        <taxon>Orbiliaceae</taxon>
        <taxon>Arthrobotrys</taxon>
    </lineage>
</organism>
<feature type="coiled-coil region" evidence="1">
    <location>
        <begin position="291"/>
        <end position="343"/>
    </location>
</feature>
<protein>
    <submittedName>
        <fullName evidence="4">Uncharacterized protein</fullName>
    </submittedName>
</protein>
<name>A0AAV9W2L9_9PEZI</name>
<keyword evidence="1" id="KW-0175">Coiled coil</keyword>
<dbReference type="AlphaFoldDB" id="A0AAV9W2L9"/>
<evidence type="ECO:0000256" key="1">
    <source>
        <dbReference type="SAM" id="Coils"/>
    </source>
</evidence>
<evidence type="ECO:0000256" key="2">
    <source>
        <dbReference type="SAM" id="MobiDB-lite"/>
    </source>
</evidence>